<keyword evidence="3" id="KW-1185">Reference proteome</keyword>
<dbReference type="SUPFAM" id="SSF55729">
    <property type="entry name" value="Acyl-CoA N-acyltransferases (Nat)"/>
    <property type="match status" value="1"/>
</dbReference>
<feature type="domain" description="N-acetyltransferase" evidence="1">
    <location>
        <begin position="150"/>
        <end position="193"/>
    </location>
</feature>
<evidence type="ECO:0000313" key="2">
    <source>
        <dbReference type="EMBL" id="TBU58350.1"/>
    </source>
</evidence>
<dbReference type="GO" id="GO:0016747">
    <property type="term" value="F:acyltransferase activity, transferring groups other than amino-acyl groups"/>
    <property type="evidence" value="ECO:0007669"/>
    <property type="project" value="InterPro"/>
</dbReference>
<dbReference type="CDD" id="cd04301">
    <property type="entry name" value="NAT_SF"/>
    <property type="match status" value="1"/>
</dbReference>
<sequence length="197" mass="21955">MGPVVSGVAVTKSLLESNGTVSRAAAPRSDKSWKLPPPDIKPLRWYEMVTVISTVRRAFLQDSLTSYFRQADAWPAWNRLLRFPINLLRFSYGIYQGRIVTIDRGAGAMIQYSAPGDVGMPWIVSLIIRLLGLLRTKGLAKRQDEVGEKIREMVQGAFGDRVKEMYEIQGLSAAPEAQGRGYGTALVEHVLKKGEYE</sequence>
<proteinExistence type="predicted"/>
<dbReference type="InterPro" id="IPR016181">
    <property type="entry name" value="Acyl_CoA_acyltransferase"/>
</dbReference>
<evidence type="ECO:0000259" key="1">
    <source>
        <dbReference type="Pfam" id="PF00583"/>
    </source>
</evidence>
<organism evidence="2 3">
    <name type="scientific">Dichomitus squalens</name>
    <dbReference type="NCBI Taxonomy" id="114155"/>
    <lineage>
        <taxon>Eukaryota</taxon>
        <taxon>Fungi</taxon>
        <taxon>Dikarya</taxon>
        <taxon>Basidiomycota</taxon>
        <taxon>Agaricomycotina</taxon>
        <taxon>Agaricomycetes</taxon>
        <taxon>Polyporales</taxon>
        <taxon>Polyporaceae</taxon>
        <taxon>Dichomitus</taxon>
    </lineage>
</organism>
<dbReference type="AlphaFoldDB" id="A0A4Q9PV39"/>
<protein>
    <recommendedName>
        <fullName evidence="1">N-acetyltransferase domain-containing protein</fullName>
    </recommendedName>
</protein>
<dbReference type="Proteomes" id="UP000292082">
    <property type="component" value="Unassembled WGS sequence"/>
</dbReference>
<gene>
    <name evidence="2" type="ORF">BD310DRAFT_480517</name>
</gene>
<dbReference type="EMBL" id="ML145125">
    <property type="protein sequence ID" value="TBU58350.1"/>
    <property type="molecule type" value="Genomic_DNA"/>
</dbReference>
<dbReference type="Gene3D" id="3.40.630.30">
    <property type="match status" value="1"/>
</dbReference>
<accession>A0A4Q9PV39</accession>
<dbReference type="InterPro" id="IPR000182">
    <property type="entry name" value="GNAT_dom"/>
</dbReference>
<dbReference type="Pfam" id="PF00583">
    <property type="entry name" value="Acetyltransf_1"/>
    <property type="match status" value="1"/>
</dbReference>
<reference evidence="2 3" key="1">
    <citation type="submission" date="2019-01" db="EMBL/GenBank/DDBJ databases">
        <title>Draft genome sequences of three monokaryotic isolates of the white-rot basidiomycete fungus Dichomitus squalens.</title>
        <authorList>
            <consortium name="DOE Joint Genome Institute"/>
            <person name="Lopez S.C."/>
            <person name="Andreopoulos B."/>
            <person name="Pangilinan J."/>
            <person name="Lipzen A."/>
            <person name="Riley R."/>
            <person name="Ahrendt S."/>
            <person name="Ng V."/>
            <person name="Barry K."/>
            <person name="Daum C."/>
            <person name="Grigoriev I.V."/>
            <person name="Hilden K.S."/>
            <person name="Makela M.R."/>
            <person name="de Vries R.P."/>
        </authorList>
    </citation>
    <scope>NUCLEOTIDE SEQUENCE [LARGE SCALE GENOMIC DNA]</scope>
    <source>
        <strain evidence="2 3">CBS 464.89</strain>
    </source>
</reference>
<evidence type="ECO:0000313" key="3">
    <source>
        <dbReference type="Proteomes" id="UP000292082"/>
    </source>
</evidence>
<name>A0A4Q9PV39_9APHY</name>